<dbReference type="GO" id="GO:0005829">
    <property type="term" value="C:cytosol"/>
    <property type="evidence" value="ECO:0007669"/>
    <property type="project" value="TreeGrafter"/>
</dbReference>
<organism evidence="3 4">
    <name type="scientific">Oceanospirillum sediminis</name>
    <dbReference type="NCBI Taxonomy" id="2760088"/>
    <lineage>
        <taxon>Bacteria</taxon>
        <taxon>Pseudomonadati</taxon>
        <taxon>Pseudomonadota</taxon>
        <taxon>Gammaproteobacteria</taxon>
        <taxon>Oceanospirillales</taxon>
        <taxon>Oceanospirillaceae</taxon>
        <taxon>Oceanospirillum</taxon>
    </lineage>
</organism>
<dbReference type="AlphaFoldDB" id="A0A839IZ13"/>
<evidence type="ECO:0000313" key="3">
    <source>
        <dbReference type="EMBL" id="MBB1489910.1"/>
    </source>
</evidence>
<dbReference type="EMBL" id="JACJFM010000359">
    <property type="protein sequence ID" value="MBB1489910.1"/>
    <property type="molecule type" value="Genomic_DNA"/>
</dbReference>
<dbReference type="Pfam" id="PF08335">
    <property type="entry name" value="GlnD_UR_UTase"/>
    <property type="match status" value="1"/>
</dbReference>
<sequence>GMGLLPQQITDELLDAYLFLRNAEHALQGVADQQTQTLPDDDFPRLRMACIMNFDNWQAFEEKLDHHRNRAAEHFANVIAAPDDEEENDQGLNAELRAIWQG</sequence>
<evidence type="ECO:0000256" key="1">
    <source>
        <dbReference type="ARBA" id="ARBA00022679"/>
    </source>
</evidence>
<dbReference type="InterPro" id="IPR023057">
    <property type="entry name" value="GlnE"/>
</dbReference>
<comment type="caution">
    <text evidence="3">The sequence shown here is derived from an EMBL/GenBank/DDBJ whole genome shotgun (WGS) entry which is preliminary data.</text>
</comment>
<accession>A0A839IZ13</accession>
<keyword evidence="4" id="KW-1185">Reference proteome</keyword>
<keyword evidence="3" id="KW-0548">Nucleotidyltransferase</keyword>
<proteinExistence type="predicted"/>
<dbReference type="GO" id="GO:0000820">
    <property type="term" value="P:regulation of glutamine family amino acid metabolic process"/>
    <property type="evidence" value="ECO:0007669"/>
    <property type="project" value="TreeGrafter"/>
</dbReference>
<dbReference type="PANTHER" id="PTHR30621">
    <property type="entry name" value="GLUTAMINE SYNTHETASE ADENYLYLTRANSFERASE"/>
    <property type="match status" value="1"/>
</dbReference>
<dbReference type="SUPFAM" id="SSF81593">
    <property type="entry name" value="Nucleotidyltransferase substrate binding subunit/domain"/>
    <property type="match status" value="1"/>
</dbReference>
<protein>
    <submittedName>
        <fullName evidence="3">Bifunctional glutamine synthetase adenylyltransferase/deadenyltransferase</fullName>
        <ecNumber evidence="3">2.7.7.42</ecNumber>
    </submittedName>
</protein>
<gene>
    <name evidence="3" type="ORF">H4O21_25235</name>
</gene>
<dbReference type="Proteomes" id="UP000565262">
    <property type="component" value="Unassembled WGS sequence"/>
</dbReference>
<feature type="non-terminal residue" evidence="3">
    <location>
        <position position="1"/>
    </location>
</feature>
<feature type="domain" description="PII-uridylyltransferase/Glutamine-synthetase adenylyltransferase" evidence="2">
    <location>
        <begin position="2"/>
        <end position="78"/>
    </location>
</feature>
<dbReference type="PANTHER" id="PTHR30621:SF0">
    <property type="entry name" value="BIFUNCTIONAL GLUTAMINE SYNTHETASE ADENYLYLTRANSFERASE_ADENYLYL-REMOVING ENZYME"/>
    <property type="match status" value="1"/>
</dbReference>
<dbReference type="Gene3D" id="1.20.120.330">
    <property type="entry name" value="Nucleotidyltransferases domain 2"/>
    <property type="match status" value="1"/>
</dbReference>
<feature type="non-terminal residue" evidence="3">
    <location>
        <position position="102"/>
    </location>
</feature>
<keyword evidence="1 3" id="KW-0808">Transferase</keyword>
<evidence type="ECO:0000313" key="4">
    <source>
        <dbReference type="Proteomes" id="UP000565262"/>
    </source>
</evidence>
<dbReference type="EC" id="2.7.7.42" evidence="3"/>
<dbReference type="InterPro" id="IPR013546">
    <property type="entry name" value="PII_UdlTrfase/GS_AdlTrfase"/>
</dbReference>
<evidence type="ECO:0000259" key="2">
    <source>
        <dbReference type="Pfam" id="PF08335"/>
    </source>
</evidence>
<name>A0A839IZ13_9GAMM</name>
<dbReference type="GO" id="GO:0008882">
    <property type="term" value="F:[glutamate-ammonia-ligase] adenylyltransferase activity"/>
    <property type="evidence" value="ECO:0007669"/>
    <property type="project" value="UniProtKB-EC"/>
</dbReference>
<reference evidence="3 4" key="1">
    <citation type="submission" date="2020-08" db="EMBL/GenBank/DDBJ databases">
        <title>Oceanospirillum sp. nov. isolated from marine sediment.</title>
        <authorList>
            <person name="Ji X."/>
        </authorList>
    </citation>
    <scope>NUCLEOTIDE SEQUENCE [LARGE SCALE GENOMIC DNA]</scope>
    <source>
        <strain evidence="3 4">D5</strain>
    </source>
</reference>